<dbReference type="AlphaFoldDB" id="A0AAX2JB96"/>
<gene>
    <name evidence="2" type="primary">udk</name>
    <name evidence="2" type="ORF">NCTC12112_01821</name>
</gene>
<dbReference type="PANTHER" id="PTHR10285">
    <property type="entry name" value="URIDINE KINASE"/>
    <property type="match status" value="1"/>
</dbReference>
<dbReference type="KEGG" id="ful:C4N20_16140"/>
<evidence type="ECO:0000259" key="1">
    <source>
        <dbReference type="Pfam" id="PF00485"/>
    </source>
</evidence>
<dbReference type="InterPro" id="IPR018163">
    <property type="entry name" value="Thr/Ala-tRNA-synth_IIc_edit"/>
</dbReference>
<protein>
    <submittedName>
        <fullName evidence="2">Uridine kinase</fullName>
        <ecNumber evidence="2">2.7.1.48</ecNumber>
    </submittedName>
</protein>
<sequence>MVAFDPKKYAVTLKLIFLKAVYETFPDIEVEIDHSLNNGTYGTVTRGEKITEEGIKKIDKKMQEIIEKGYPIRLICQDNDALKSRSSTIPRKDIRTLLDNSGWTGMMEYEIDGYFDFIYEVPYSSTKDVKLYEISVYNGGFLIKYPTKNPNELPPYIDNPKMAKVFQETGRWNDILDVSTIGTLNEKILKGEIPELIRINEALHHKNIGKIADQITANENIKLVTIAGPSSSGKTTFSKRLYLHLRANEITPIVISLDDYYIGRKNVPLDEDGNKDYETIDALDLKLLNENLRDLIAGKEVEIPEYNFISGEREKVGKMMKVPEHGLIIIEGIHGLNEKLTAAIPKKNKFKIYVSCLTQLNIDRHNRIATSDVREIRRLVRDSLARDTSVEETIAMWNSVRKGEEKYIFPFQEDADAMFNSNLVYELGVLKRYAIRELIKIKTDSPYYEEAKRLTKFLYCFVDIDSKYIPDDSILKEFIGDSIFYRY</sequence>
<dbReference type="Proteomes" id="UP000249008">
    <property type="component" value="Chromosome 1"/>
</dbReference>
<dbReference type="CDD" id="cd02028">
    <property type="entry name" value="UMPK_like"/>
    <property type="match status" value="1"/>
</dbReference>
<dbReference type="Pfam" id="PF00485">
    <property type="entry name" value="PRK"/>
    <property type="match status" value="1"/>
</dbReference>
<reference evidence="2 3" key="1">
    <citation type="submission" date="2018-06" db="EMBL/GenBank/DDBJ databases">
        <authorList>
            <consortium name="Pathogen Informatics"/>
            <person name="Doyle S."/>
        </authorList>
    </citation>
    <scope>NUCLEOTIDE SEQUENCE [LARGE SCALE GENOMIC DNA]</scope>
    <source>
        <strain evidence="2 3">NCTC12112</strain>
    </source>
</reference>
<dbReference type="SUPFAM" id="SSF52540">
    <property type="entry name" value="P-loop containing nucleoside triphosphate hydrolases"/>
    <property type="match status" value="1"/>
</dbReference>
<dbReference type="GeneID" id="78456359"/>
<dbReference type="Gene3D" id="3.30.980.10">
    <property type="entry name" value="Threonyl-trna Synthetase, Chain A, domain 2"/>
    <property type="match status" value="1"/>
</dbReference>
<dbReference type="RefSeq" id="WP_005980224.1">
    <property type="nucleotide sequence ID" value="NZ_BAABXY010000001.1"/>
</dbReference>
<dbReference type="GO" id="GO:0004849">
    <property type="term" value="F:uridine kinase activity"/>
    <property type="evidence" value="ECO:0007669"/>
    <property type="project" value="UniProtKB-EC"/>
</dbReference>
<dbReference type="PRINTS" id="PR00988">
    <property type="entry name" value="URIDINKINASE"/>
</dbReference>
<dbReference type="EMBL" id="LS483487">
    <property type="protein sequence ID" value="SQJ04051.1"/>
    <property type="molecule type" value="Genomic_DNA"/>
</dbReference>
<dbReference type="GO" id="GO:0005524">
    <property type="term" value="F:ATP binding"/>
    <property type="evidence" value="ECO:0007669"/>
    <property type="project" value="InterPro"/>
</dbReference>
<proteinExistence type="predicted"/>
<dbReference type="InterPro" id="IPR027417">
    <property type="entry name" value="P-loop_NTPase"/>
</dbReference>
<keyword evidence="2" id="KW-0808">Transferase</keyword>
<dbReference type="SUPFAM" id="SSF55186">
    <property type="entry name" value="ThrRS/AlaRS common domain"/>
    <property type="match status" value="1"/>
</dbReference>
<feature type="domain" description="Phosphoribulokinase/uridine kinase" evidence="1">
    <location>
        <begin position="224"/>
        <end position="421"/>
    </location>
</feature>
<accession>A0AAX2JB96</accession>
<dbReference type="InterPro" id="IPR006083">
    <property type="entry name" value="PRK/URK"/>
</dbReference>
<evidence type="ECO:0000313" key="3">
    <source>
        <dbReference type="Proteomes" id="UP000249008"/>
    </source>
</evidence>
<name>A0AAX2JB96_9FUSO</name>
<dbReference type="Gene3D" id="3.40.50.300">
    <property type="entry name" value="P-loop containing nucleotide triphosphate hydrolases"/>
    <property type="match status" value="1"/>
</dbReference>
<dbReference type="EC" id="2.7.1.48" evidence="2"/>
<evidence type="ECO:0000313" key="2">
    <source>
        <dbReference type="EMBL" id="SQJ04051.1"/>
    </source>
</evidence>
<keyword evidence="2" id="KW-0418">Kinase</keyword>
<organism evidence="2 3">
    <name type="scientific">Fusobacterium ulcerans</name>
    <dbReference type="NCBI Taxonomy" id="861"/>
    <lineage>
        <taxon>Bacteria</taxon>
        <taxon>Fusobacteriati</taxon>
        <taxon>Fusobacteriota</taxon>
        <taxon>Fusobacteriia</taxon>
        <taxon>Fusobacteriales</taxon>
        <taxon>Fusobacteriaceae</taxon>
        <taxon>Fusobacterium</taxon>
    </lineage>
</organism>